<organism evidence="2 3">
    <name type="scientific">Brassica carinata</name>
    <name type="common">Ethiopian mustard</name>
    <name type="synonym">Abyssinian cabbage</name>
    <dbReference type="NCBI Taxonomy" id="52824"/>
    <lineage>
        <taxon>Eukaryota</taxon>
        <taxon>Viridiplantae</taxon>
        <taxon>Streptophyta</taxon>
        <taxon>Embryophyta</taxon>
        <taxon>Tracheophyta</taxon>
        <taxon>Spermatophyta</taxon>
        <taxon>Magnoliopsida</taxon>
        <taxon>eudicotyledons</taxon>
        <taxon>Gunneridae</taxon>
        <taxon>Pentapetalae</taxon>
        <taxon>rosids</taxon>
        <taxon>malvids</taxon>
        <taxon>Brassicales</taxon>
        <taxon>Brassicaceae</taxon>
        <taxon>Brassiceae</taxon>
        <taxon>Brassica</taxon>
    </lineage>
</organism>
<dbReference type="AlphaFoldDB" id="A0A8X7VTK5"/>
<proteinExistence type="predicted"/>
<keyword evidence="3" id="KW-1185">Reference proteome</keyword>
<dbReference type="EMBL" id="JAAMPC010000004">
    <property type="protein sequence ID" value="KAG2316753.1"/>
    <property type="molecule type" value="Genomic_DNA"/>
</dbReference>
<evidence type="ECO:0000313" key="2">
    <source>
        <dbReference type="EMBL" id="KAG2316753.1"/>
    </source>
</evidence>
<evidence type="ECO:0000313" key="3">
    <source>
        <dbReference type="Proteomes" id="UP000886595"/>
    </source>
</evidence>
<dbReference type="Proteomes" id="UP000886595">
    <property type="component" value="Unassembled WGS sequence"/>
</dbReference>
<protein>
    <submittedName>
        <fullName evidence="2">Uncharacterized protein</fullName>
    </submittedName>
</protein>
<feature type="region of interest" description="Disordered" evidence="1">
    <location>
        <begin position="76"/>
        <end position="95"/>
    </location>
</feature>
<sequence length="95" mass="10578">MGGGAGTENIRSELVEKVACSKAKEHFVVGLKDGGARWRREGSDGRNSFELYPSVAQIWNIPRRSSQIWSAYEGRAQNREGGEKETLYSFSRPGE</sequence>
<evidence type="ECO:0000256" key="1">
    <source>
        <dbReference type="SAM" id="MobiDB-lite"/>
    </source>
</evidence>
<reference evidence="2 3" key="1">
    <citation type="submission" date="2020-02" db="EMBL/GenBank/DDBJ databases">
        <authorList>
            <person name="Ma Q."/>
            <person name="Huang Y."/>
            <person name="Song X."/>
            <person name="Pei D."/>
        </authorList>
    </citation>
    <scope>NUCLEOTIDE SEQUENCE [LARGE SCALE GENOMIC DNA]</scope>
    <source>
        <strain evidence="2">Sxm20200214</strain>
        <tissue evidence="2">Leaf</tissue>
    </source>
</reference>
<gene>
    <name evidence="2" type="ORF">Bca52824_019875</name>
</gene>
<comment type="caution">
    <text evidence="2">The sequence shown here is derived from an EMBL/GenBank/DDBJ whole genome shotgun (WGS) entry which is preliminary data.</text>
</comment>
<name>A0A8X7VTK5_BRACI</name>
<feature type="compositionally biased region" description="Basic and acidic residues" evidence="1">
    <location>
        <begin position="76"/>
        <end position="86"/>
    </location>
</feature>
<accession>A0A8X7VTK5</accession>